<feature type="region of interest" description="Disordered" evidence="1">
    <location>
        <begin position="1"/>
        <end position="50"/>
    </location>
</feature>
<gene>
    <name evidence="2" type="ORF">KSB_75520</name>
</gene>
<sequence length="75" mass="9013">MSQDKEQIKPYKPEEPVDEATRKQEQQEIRNASKRAAQQMTSEELEDEELISREQAEKEMREAIQRLKRQQKPKE</sequence>
<comment type="caution">
    <text evidence="2">The sequence shown here is derived from an EMBL/GenBank/DDBJ whole genome shotgun (WGS) entry which is preliminary data.</text>
</comment>
<dbReference type="EMBL" id="BNJG01000003">
    <property type="protein sequence ID" value="GHO59077.1"/>
    <property type="molecule type" value="Genomic_DNA"/>
</dbReference>
<name>A0ABQ3V2A3_9CHLR</name>
<reference evidence="2 3" key="1">
    <citation type="journal article" date="2021" name="Int. J. Syst. Evol. Microbiol.">
        <title>Reticulibacter mediterranei gen. nov., sp. nov., within the new family Reticulibacteraceae fam. nov., and Ktedonospora formicarum gen. nov., sp. nov., Ktedonobacter robiniae sp. nov., Dictyobacter formicarum sp. nov. and Dictyobacter arantiisoli sp. nov., belonging to the class Ktedonobacteria.</title>
        <authorList>
            <person name="Yabe S."/>
            <person name="Zheng Y."/>
            <person name="Wang C.M."/>
            <person name="Sakai Y."/>
            <person name="Abe K."/>
            <person name="Yokota A."/>
            <person name="Donadio S."/>
            <person name="Cavaletti L."/>
            <person name="Monciardini P."/>
        </authorList>
    </citation>
    <scope>NUCLEOTIDE SEQUENCE [LARGE SCALE GENOMIC DNA]</scope>
    <source>
        <strain evidence="2 3">SOSP1-30</strain>
    </source>
</reference>
<organism evidence="2 3">
    <name type="scientific">Ktedonobacter robiniae</name>
    <dbReference type="NCBI Taxonomy" id="2778365"/>
    <lineage>
        <taxon>Bacteria</taxon>
        <taxon>Bacillati</taxon>
        <taxon>Chloroflexota</taxon>
        <taxon>Ktedonobacteria</taxon>
        <taxon>Ktedonobacterales</taxon>
        <taxon>Ktedonobacteraceae</taxon>
        <taxon>Ktedonobacter</taxon>
    </lineage>
</organism>
<accession>A0ABQ3V2A3</accession>
<proteinExistence type="predicted"/>
<evidence type="ECO:0000256" key="1">
    <source>
        <dbReference type="SAM" id="MobiDB-lite"/>
    </source>
</evidence>
<dbReference type="RefSeq" id="WP_201375290.1">
    <property type="nucleotide sequence ID" value="NZ_BNJG01000003.1"/>
</dbReference>
<evidence type="ECO:0000313" key="2">
    <source>
        <dbReference type="EMBL" id="GHO59077.1"/>
    </source>
</evidence>
<feature type="compositionally biased region" description="Basic and acidic residues" evidence="1">
    <location>
        <begin position="1"/>
        <end position="28"/>
    </location>
</feature>
<protein>
    <recommendedName>
        <fullName evidence="4">YfhD family protein</fullName>
    </recommendedName>
</protein>
<evidence type="ECO:0000313" key="3">
    <source>
        <dbReference type="Proteomes" id="UP000654345"/>
    </source>
</evidence>
<evidence type="ECO:0008006" key="4">
    <source>
        <dbReference type="Google" id="ProtNLM"/>
    </source>
</evidence>
<dbReference type="Proteomes" id="UP000654345">
    <property type="component" value="Unassembled WGS sequence"/>
</dbReference>
<keyword evidence="3" id="KW-1185">Reference proteome</keyword>